<comment type="caution">
    <text evidence="1">The sequence shown here is derived from an EMBL/GenBank/DDBJ whole genome shotgun (WGS) entry which is preliminary data.</text>
</comment>
<name>A0ABW5XAJ6_9FLAO</name>
<evidence type="ECO:0000313" key="2">
    <source>
        <dbReference type="Proteomes" id="UP001597438"/>
    </source>
</evidence>
<gene>
    <name evidence="1" type="ORF">ACFSYS_18185</name>
</gene>
<sequence length="52" mass="5841">MGALINLIISLIMGATFGNEIEEAVNTAQFQSLEPPTEIFQKLENRQEILYT</sequence>
<dbReference type="RefSeq" id="WP_251741284.1">
    <property type="nucleotide sequence ID" value="NZ_JBHUOJ010000039.1"/>
</dbReference>
<dbReference type="Proteomes" id="UP001597438">
    <property type="component" value="Unassembled WGS sequence"/>
</dbReference>
<organism evidence="1 2">
    <name type="scientific">Christiangramia antarctica</name>
    <dbReference type="NCBI Taxonomy" id="2058158"/>
    <lineage>
        <taxon>Bacteria</taxon>
        <taxon>Pseudomonadati</taxon>
        <taxon>Bacteroidota</taxon>
        <taxon>Flavobacteriia</taxon>
        <taxon>Flavobacteriales</taxon>
        <taxon>Flavobacteriaceae</taxon>
        <taxon>Christiangramia</taxon>
    </lineage>
</organism>
<protein>
    <submittedName>
        <fullName evidence="1">Uncharacterized protein</fullName>
    </submittedName>
</protein>
<keyword evidence="2" id="KW-1185">Reference proteome</keyword>
<accession>A0ABW5XAJ6</accession>
<dbReference type="EMBL" id="JBHUOJ010000039">
    <property type="protein sequence ID" value="MFD2835225.1"/>
    <property type="molecule type" value="Genomic_DNA"/>
</dbReference>
<reference evidence="2" key="1">
    <citation type="journal article" date="2019" name="Int. J. Syst. Evol. Microbiol.">
        <title>The Global Catalogue of Microorganisms (GCM) 10K type strain sequencing project: providing services to taxonomists for standard genome sequencing and annotation.</title>
        <authorList>
            <consortium name="The Broad Institute Genomics Platform"/>
            <consortium name="The Broad Institute Genome Sequencing Center for Infectious Disease"/>
            <person name="Wu L."/>
            <person name="Ma J."/>
        </authorList>
    </citation>
    <scope>NUCLEOTIDE SEQUENCE [LARGE SCALE GENOMIC DNA]</scope>
    <source>
        <strain evidence="2">KCTC 52925</strain>
    </source>
</reference>
<proteinExistence type="predicted"/>
<evidence type="ECO:0000313" key="1">
    <source>
        <dbReference type="EMBL" id="MFD2835225.1"/>
    </source>
</evidence>